<dbReference type="Proteomes" id="UP000243081">
    <property type="component" value="Unassembled WGS sequence"/>
</dbReference>
<comment type="caution">
    <text evidence="3">The sequence shown here is derived from an EMBL/GenBank/DDBJ whole genome shotgun (WGS) entry which is preliminary data.</text>
</comment>
<dbReference type="InterPro" id="IPR013904">
    <property type="entry name" value="RXT2_N"/>
</dbReference>
<feature type="compositionally biased region" description="Basic and acidic residues" evidence="1">
    <location>
        <begin position="258"/>
        <end position="288"/>
    </location>
</feature>
<evidence type="ECO:0000259" key="2">
    <source>
        <dbReference type="Pfam" id="PF08595"/>
    </source>
</evidence>
<evidence type="ECO:0000313" key="3">
    <source>
        <dbReference type="EMBL" id="OAR00832.1"/>
    </source>
</evidence>
<dbReference type="EMBL" id="LUKN01001501">
    <property type="protein sequence ID" value="OAR00832.1"/>
    <property type="molecule type" value="Genomic_DNA"/>
</dbReference>
<evidence type="ECO:0000256" key="1">
    <source>
        <dbReference type="SAM" id="MobiDB-lite"/>
    </source>
</evidence>
<accession>A0A179IG25</accession>
<keyword evidence="4" id="KW-1185">Reference proteome</keyword>
<feature type="domain" description="Transcriptional regulatory protein RXT2 N-terminal" evidence="2">
    <location>
        <begin position="64"/>
        <end position="178"/>
    </location>
</feature>
<feature type="region of interest" description="Disordered" evidence="1">
    <location>
        <begin position="230"/>
        <end position="306"/>
    </location>
</feature>
<dbReference type="PANTHER" id="PTHR28232">
    <property type="entry name" value="TRANSCRIPTIONAL REGULATORY PROTEIN RXT2"/>
    <property type="match status" value="1"/>
</dbReference>
<organism evidence="3 4">
    <name type="scientific">Cordyceps confragosa</name>
    <name type="common">Lecanicillium lecanii</name>
    <dbReference type="NCBI Taxonomy" id="2714763"/>
    <lineage>
        <taxon>Eukaryota</taxon>
        <taxon>Fungi</taxon>
        <taxon>Dikarya</taxon>
        <taxon>Ascomycota</taxon>
        <taxon>Pezizomycotina</taxon>
        <taxon>Sordariomycetes</taxon>
        <taxon>Hypocreomycetidae</taxon>
        <taxon>Hypocreales</taxon>
        <taxon>Cordycipitaceae</taxon>
        <taxon>Akanthomyces</taxon>
    </lineage>
</organism>
<proteinExistence type="predicted"/>
<name>A0A179IG25_CORDF</name>
<dbReference type="GO" id="GO:0005829">
    <property type="term" value="C:cytosol"/>
    <property type="evidence" value="ECO:0007669"/>
    <property type="project" value="TreeGrafter"/>
</dbReference>
<gene>
    <name evidence="3" type="ORF">LLEC1_03803</name>
</gene>
<dbReference type="Pfam" id="PF08595">
    <property type="entry name" value="RXT2_N"/>
    <property type="match status" value="1"/>
</dbReference>
<evidence type="ECO:0000313" key="4">
    <source>
        <dbReference type="Proteomes" id="UP000243081"/>
    </source>
</evidence>
<sequence length="427" mass="47602">MTESDSDSEIDYYSNRGHKLKKKGRFAHKGQLVPPTGPSAYKEVGNPGKQLIEQRQSTGLIKRPRDIDYAGVRRSIIYRNAPLVDDDGYEVFSEDEAERVEHAAQSAAELNPYANIRLELDTLAPLTAATDLASHPALSKPFISKTLTELVDHSCKLMRKENQSLWEVRQLWTSLYGDNTWIPCELMVGEDDTELYTQDQIARRLAAASTNSGTATVNGDATMEQEMQNGTRLNGDDSNHGSDVSMAGVGVSNGISAAKDKDRAKEVERNGENATVDKHNDKTEKPTDVEDESAQAGGESGEGDEDETLIHPIFLPPALARPDRDLGLPASEAEDIRRLLALYVQKQEEVCRGTYKLHRGLLKAQRLRGDVLHWSKAEAHCGPNRDMSDGEDWYDREEWGLDEDLKKGHDEEEEDTTTQAKKTRARR</sequence>
<reference evidence="3 4" key="1">
    <citation type="submission" date="2016-03" db="EMBL/GenBank/DDBJ databases">
        <title>Fine-scale spatial genetic structure of a fungal parasite of coffee scale insects.</title>
        <authorList>
            <person name="Jackson D."/>
            <person name="Zemenick K.A."/>
            <person name="Malloure B."/>
            <person name="Quandt C.A."/>
            <person name="James T.Y."/>
        </authorList>
    </citation>
    <scope>NUCLEOTIDE SEQUENCE [LARGE SCALE GENOMIC DNA]</scope>
    <source>
        <strain evidence="3 4">UM487</strain>
    </source>
</reference>
<feature type="region of interest" description="Disordered" evidence="1">
    <location>
        <begin position="404"/>
        <end position="427"/>
    </location>
</feature>
<dbReference type="OrthoDB" id="2405722at2759"/>
<dbReference type="PANTHER" id="PTHR28232:SF1">
    <property type="entry name" value="TRANSCRIPTIONAL REGULATORY PROTEIN RXT2"/>
    <property type="match status" value="1"/>
</dbReference>
<protein>
    <recommendedName>
        <fullName evidence="2">Transcriptional regulatory protein RXT2 N-terminal domain-containing protein</fullName>
    </recommendedName>
</protein>
<dbReference type="InterPro" id="IPR039602">
    <property type="entry name" value="Rxt2"/>
</dbReference>
<dbReference type="OMA" id="EDVFEWC"/>
<dbReference type="GO" id="GO:0033698">
    <property type="term" value="C:Rpd3L complex"/>
    <property type="evidence" value="ECO:0007669"/>
    <property type="project" value="TreeGrafter"/>
</dbReference>
<dbReference type="AlphaFoldDB" id="A0A179IG25"/>